<protein>
    <submittedName>
        <fullName evidence="5">Aldolase/citrate lyase family protein</fullName>
    </submittedName>
</protein>
<feature type="domain" description="HpcH/HpaI aldolase/citrate lyase" evidence="4">
    <location>
        <begin position="15"/>
        <end position="234"/>
    </location>
</feature>
<keyword evidence="2" id="KW-0479">Metal-binding</keyword>
<evidence type="ECO:0000256" key="3">
    <source>
        <dbReference type="ARBA" id="ARBA00023239"/>
    </source>
</evidence>
<dbReference type="Pfam" id="PF03328">
    <property type="entry name" value="HpcH_HpaI"/>
    <property type="match status" value="1"/>
</dbReference>
<reference evidence="5 6" key="1">
    <citation type="journal article" date="2021" name="ISME Commun">
        <title>Automated analysis of genomic sequences facilitates high-throughput and comprehensive description of bacteria.</title>
        <authorList>
            <person name="Hitch T.C.A."/>
        </authorList>
    </citation>
    <scope>NUCLEOTIDE SEQUENCE [LARGE SCALE GENOMIC DNA]</scope>
    <source>
        <strain evidence="5 6">Sanger_18</strain>
    </source>
</reference>
<dbReference type="PANTHER" id="PTHR30502:SF0">
    <property type="entry name" value="PHOSPHOENOLPYRUVATE CARBOXYLASE FAMILY PROTEIN"/>
    <property type="match status" value="1"/>
</dbReference>
<evidence type="ECO:0000259" key="4">
    <source>
        <dbReference type="Pfam" id="PF03328"/>
    </source>
</evidence>
<organism evidence="5 6">
    <name type="scientific">Suilimivivens aceti</name>
    <dbReference type="NCBI Taxonomy" id="2981774"/>
    <lineage>
        <taxon>Bacteria</taxon>
        <taxon>Bacillati</taxon>
        <taxon>Bacillota</taxon>
        <taxon>Clostridia</taxon>
        <taxon>Lachnospirales</taxon>
        <taxon>Lachnospiraceae</taxon>
        <taxon>Suilimivivens</taxon>
    </lineage>
</organism>
<dbReference type="EMBL" id="JAOQKJ010000003">
    <property type="protein sequence ID" value="MCU6743726.1"/>
    <property type="molecule type" value="Genomic_DNA"/>
</dbReference>
<evidence type="ECO:0000313" key="5">
    <source>
        <dbReference type="EMBL" id="MCU6743726.1"/>
    </source>
</evidence>
<dbReference type="InterPro" id="IPR005000">
    <property type="entry name" value="Aldolase/citrate-lyase_domain"/>
</dbReference>
<dbReference type="GO" id="GO:0016829">
    <property type="term" value="F:lyase activity"/>
    <property type="evidence" value="ECO:0007669"/>
    <property type="project" value="UniProtKB-KW"/>
</dbReference>
<comment type="similarity">
    <text evidence="1">Belongs to the HpcH/HpaI aldolase family.</text>
</comment>
<dbReference type="InterPro" id="IPR040442">
    <property type="entry name" value="Pyrv_kinase-like_dom_sf"/>
</dbReference>
<keyword evidence="3 5" id="KW-0456">Lyase</keyword>
<name>A0ABT2T1G0_9FIRM</name>
<dbReference type="Gene3D" id="3.20.20.60">
    <property type="entry name" value="Phosphoenolpyruvate-binding domains"/>
    <property type="match status" value="1"/>
</dbReference>
<evidence type="ECO:0000256" key="2">
    <source>
        <dbReference type="ARBA" id="ARBA00022723"/>
    </source>
</evidence>
<dbReference type="InterPro" id="IPR050251">
    <property type="entry name" value="HpcH-HpaI_aldolase"/>
</dbReference>
<accession>A0ABT2T1G0</accession>
<gene>
    <name evidence="5" type="ORF">OCV77_04280</name>
</gene>
<evidence type="ECO:0000313" key="6">
    <source>
        <dbReference type="Proteomes" id="UP001652432"/>
    </source>
</evidence>
<dbReference type="Proteomes" id="UP001652432">
    <property type="component" value="Unassembled WGS sequence"/>
</dbReference>
<keyword evidence="6" id="KW-1185">Reference proteome</keyword>
<dbReference type="InterPro" id="IPR015813">
    <property type="entry name" value="Pyrv/PenolPyrv_kinase-like_dom"/>
</dbReference>
<comment type="caution">
    <text evidence="5">The sequence shown here is derived from an EMBL/GenBank/DDBJ whole genome shotgun (WGS) entry which is preliminary data.</text>
</comment>
<dbReference type="RefSeq" id="WP_262573624.1">
    <property type="nucleotide sequence ID" value="NZ_JAOQKJ010000003.1"/>
</dbReference>
<dbReference type="SUPFAM" id="SSF51621">
    <property type="entry name" value="Phosphoenolpyruvate/pyruvate domain"/>
    <property type="match status" value="1"/>
</dbReference>
<dbReference type="PANTHER" id="PTHR30502">
    <property type="entry name" value="2-KETO-3-DEOXY-L-RHAMNONATE ALDOLASE"/>
    <property type="match status" value="1"/>
</dbReference>
<evidence type="ECO:0000256" key="1">
    <source>
        <dbReference type="ARBA" id="ARBA00005568"/>
    </source>
</evidence>
<proteinExistence type="inferred from homology"/>
<sequence>MKLISDRLKNGEKPIGTFLNLGSQTAAECVAIAGMDYFIVDLEHSPFGLAEAADCIRMAKLKGISPLIRIPEISRANILKHLDVGAEGIIIPGLKTREEAEKIVEYGKYTPLGSRGFCPTRVCEFGYGDAFANGILEYTRKTNEETMLIPQCETLECLADIENIVSVEGISGIFIGPFDLSLAMGIPAQFDRPEFKEAITKVLTVCHEKNKPVFIFAPNKETARLRLEQGFDSVTVNGDLNVMTEAYMEIVKSIRA</sequence>